<reference evidence="2" key="1">
    <citation type="journal article" date="2020" name="Stud. Mycol.">
        <title>101 Dothideomycetes genomes: a test case for predicting lifestyles and emergence of pathogens.</title>
        <authorList>
            <person name="Haridas S."/>
            <person name="Albert R."/>
            <person name="Binder M."/>
            <person name="Bloem J."/>
            <person name="Labutti K."/>
            <person name="Salamov A."/>
            <person name="Andreopoulos B."/>
            <person name="Baker S."/>
            <person name="Barry K."/>
            <person name="Bills G."/>
            <person name="Bluhm B."/>
            <person name="Cannon C."/>
            <person name="Castanera R."/>
            <person name="Culley D."/>
            <person name="Daum C."/>
            <person name="Ezra D."/>
            <person name="Gonzalez J."/>
            <person name="Henrissat B."/>
            <person name="Kuo A."/>
            <person name="Liang C."/>
            <person name="Lipzen A."/>
            <person name="Lutzoni F."/>
            <person name="Magnuson J."/>
            <person name="Mondo S."/>
            <person name="Nolan M."/>
            <person name="Ohm R."/>
            <person name="Pangilinan J."/>
            <person name="Park H.-J."/>
            <person name="Ramirez L."/>
            <person name="Alfaro M."/>
            <person name="Sun H."/>
            <person name="Tritt A."/>
            <person name="Yoshinaga Y."/>
            <person name="Zwiers L.-H."/>
            <person name="Turgeon B."/>
            <person name="Goodwin S."/>
            <person name="Spatafora J."/>
            <person name="Crous P."/>
            <person name="Grigoriev I."/>
        </authorList>
    </citation>
    <scope>NUCLEOTIDE SEQUENCE</scope>
    <source>
        <strain evidence="2">CBS 121410</strain>
    </source>
</reference>
<dbReference type="OrthoDB" id="3946774at2759"/>
<comment type="caution">
    <text evidence="2">The sequence shown here is derived from an EMBL/GenBank/DDBJ whole genome shotgun (WGS) entry which is preliminary data.</text>
</comment>
<feature type="compositionally biased region" description="Polar residues" evidence="1">
    <location>
        <begin position="474"/>
        <end position="486"/>
    </location>
</feature>
<feature type="region of interest" description="Disordered" evidence="1">
    <location>
        <begin position="542"/>
        <end position="561"/>
    </location>
</feature>
<feature type="compositionally biased region" description="Polar residues" evidence="1">
    <location>
        <begin position="177"/>
        <end position="191"/>
    </location>
</feature>
<protein>
    <submittedName>
        <fullName evidence="2">Uncharacterized protein</fullName>
    </submittedName>
</protein>
<sequence>MPSRGGRNEADSACRSPSPPLRQETIPDRRRTGNRRKSGTPRLIKQTTLTQLPDFFTELPLCSGRGSGVDEEESPRPTKRRRISRRERNQQTLTQLGHVQFILPSDEEESENTEEGSADDDENLYSSSERRNEEAAEEDYEDQVCRVKQEESEEGFVGSPEMPGVDEESTSELLHDQTGTVGHLSSETSHSPRPTQTTRETPQTPRRTRVPEVPSSQSPPESPLLTQPRSQRFRSPLRLRDANRRQTSPSPSKRPVKSVAFSKARSPEKQREHGQQKSPNPPDERNRCLHRIKSFIQDSNEGSESRTEDEEEQELQITSERSEAHPSAVHTDSQVEDTGFKDDHPANRSFELGDDIDDDSHVSHQGPEENRISHLESRSSPISRNADPTSIATRCQEHQGRVQEMPARTTSERKYLNEQPQEQSSANPVFCPPRKATQKQANWLPQSCHPSQATTTDSTQESPRTQRYPALALHSSQATTIDITQETPRTVQQPPSSPVPMPPNLASSLVHGSSDTRDFGARPWQFGDGRVITASQLLPDSIMDFSIPPPPAWTQESEEGD</sequence>
<gene>
    <name evidence="2" type="ORF">K490DRAFT_61398</name>
</gene>
<dbReference type="AlphaFoldDB" id="A0A9P4I524"/>
<dbReference type="EMBL" id="ML978711">
    <property type="protein sequence ID" value="KAF2091951.1"/>
    <property type="molecule type" value="Genomic_DNA"/>
</dbReference>
<evidence type="ECO:0000313" key="3">
    <source>
        <dbReference type="Proteomes" id="UP000799776"/>
    </source>
</evidence>
<feature type="compositionally biased region" description="Polar residues" evidence="1">
    <location>
        <begin position="418"/>
        <end position="427"/>
    </location>
</feature>
<accession>A0A9P4I524</accession>
<evidence type="ECO:0000256" key="1">
    <source>
        <dbReference type="SAM" id="MobiDB-lite"/>
    </source>
</evidence>
<feature type="compositionally biased region" description="Polar residues" evidence="1">
    <location>
        <begin position="438"/>
        <end position="465"/>
    </location>
</feature>
<keyword evidence="3" id="KW-1185">Reference proteome</keyword>
<organism evidence="2 3">
    <name type="scientific">Saccharata proteae CBS 121410</name>
    <dbReference type="NCBI Taxonomy" id="1314787"/>
    <lineage>
        <taxon>Eukaryota</taxon>
        <taxon>Fungi</taxon>
        <taxon>Dikarya</taxon>
        <taxon>Ascomycota</taxon>
        <taxon>Pezizomycotina</taxon>
        <taxon>Dothideomycetes</taxon>
        <taxon>Dothideomycetes incertae sedis</taxon>
        <taxon>Botryosphaeriales</taxon>
        <taxon>Saccharataceae</taxon>
        <taxon>Saccharata</taxon>
    </lineage>
</organism>
<proteinExistence type="predicted"/>
<feature type="compositionally biased region" description="Low complexity" evidence="1">
    <location>
        <begin position="248"/>
        <end position="259"/>
    </location>
</feature>
<feature type="region of interest" description="Disordered" evidence="1">
    <location>
        <begin position="1"/>
        <end position="524"/>
    </location>
</feature>
<feature type="compositionally biased region" description="Basic and acidic residues" evidence="1">
    <location>
        <begin position="359"/>
        <end position="377"/>
    </location>
</feature>
<feature type="compositionally biased region" description="Basic and acidic residues" evidence="1">
    <location>
        <begin position="265"/>
        <end position="275"/>
    </location>
</feature>
<feature type="compositionally biased region" description="Basic and acidic residues" evidence="1">
    <location>
        <begin position="1"/>
        <end position="12"/>
    </location>
</feature>
<evidence type="ECO:0000313" key="2">
    <source>
        <dbReference type="EMBL" id="KAF2091951.1"/>
    </source>
</evidence>
<dbReference type="Proteomes" id="UP000799776">
    <property type="component" value="Unassembled WGS sequence"/>
</dbReference>
<feature type="compositionally biased region" description="Acidic residues" evidence="1">
    <location>
        <begin position="105"/>
        <end position="123"/>
    </location>
</feature>
<feature type="compositionally biased region" description="Low complexity" evidence="1">
    <location>
        <begin position="192"/>
        <end position="228"/>
    </location>
</feature>
<feature type="compositionally biased region" description="Polar residues" evidence="1">
    <location>
        <begin position="378"/>
        <end position="393"/>
    </location>
</feature>
<name>A0A9P4I524_9PEZI</name>